<gene>
    <name evidence="1" type="ORF">VR44_29160</name>
</gene>
<keyword evidence="2" id="KW-1185">Reference proteome</keyword>
<proteinExistence type="predicted"/>
<sequence>MHGMSPERGDNDPREDALTVARLWQTMVTTRALSWGAGNPSWTHYDGDTRPGTPAGAAALADENIAELTGQLRQIEAVEWAQRVRFEGRVMRPTSTDSVAAMLALHSAKDLPAPQQVRELADALQEAGEIPPDHLDSEDLLTAVQCLGPRQNIDVRERILNGKKLTKLLRENLAIYLWEVTHPEWMKMFWETPKLARTTAIGELRLSHLKLEQRKIRGRVLNVFD</sequence>
<evidence type="ECO:0000313" key="1">
    <source>
        <dbReference type="EMBL" id="KJY26796.1"/>
    </source>
</evidence>
<dbReference type="EMBL" id="JZWV01000903">
    <property type="protein sequence ID" value="KJY26796.1"/>
    <property type="molecule type" value="Genomic_DNA"/>
</dbReference>
<organism evidence="1 2">
    <name type="scientific">Streptomyces katrae</name>
    <dbReference type="NCBI Taxonomy" id="68223"/>
    <lineage>
        <taxon>Bacteria</taxon>
        <taxon>Bacillati</taxon>
        <taxon>Actinomycetota</taxon>
        <taxon>Actinomycetes</taxon>
        <taxon>Kitasatosporales</taxon>
        <taxon>Streptomycetaceae</taxon>
        <taxon>Streptomyces</taxon>
    </lineage>
</organism>
<reference evidence="1 2" key="1">
    <citation type="submission" date="2015-02" db="EMBL/GenBank/DDBJ databases">
        <authorList>
            <person name="Ju K.-S."/>
            <person name="Doroghazi J.R."/>
            <person name="Metcalf W."/>
        </authorList>
    </citation>
    <scope>NUCLEOTIDE SEQUENCE [LARGE SCALE GENOMIC DNA]</scope>
    <source>
        <strain evidence="1 2">NRRL ISP-5550</strain>
    </source>
</reference>
<comment type="caution">
    <text evidence="1">The sequence shown here is derived from an EMBL/GenBank/DDBJ whole genome shotgun (WGS) entry which is preliminary data.</text>
</comment>
<protein>
    <submittedName>
        <fullName evidence="1">Uncharacterized protein</fullName>
    </submittedName>
</protein>
<accession>A0A0F4J1K6</accession>
<dbReference type="Proteomes" id="UP000033551">
    <property type="component" value="Unassembled WGS sequence"/>
</dbReference>
<evidence type="ECO:0000313" key="2">
    <source>
        <dbReference type="Proteomes" id="UP000033551"/>
    </source>
</evidence>
<dbReference type="PATRIC" id="fig|68223.7.peg.2176"/>
<dbReference type="AlphaFoldDB" id="A0A0F4J1K6"/>
<name>A0A0F4J1K6_9ACTN</name>